<organism evidence="2 3">
    <name type="scientific">Tetranychus urticae</name>
    <name type="common">Two-spotted spider mite</name>
    <dbReference type="NCBI Taxonomy" id="32264"/>
    <lineage>
        <taxon>Eukaryota</taxon>
        <taxon>Metazoa</taxon>
        <taxon>Ecdysozoa</taxon>
        <taxon>Arthropoda</taxon>
        <taxon>Chelicerata</taxon>
        <taxon>Arachnida</taxon>
        <taxon>Acari</taxon>
        <taxon>Acariformes</taxon>
        <taxon>Trombidiformes</taxon>
        <taxon>Prostigmata</taxon>
        <taxon>Eleutherengona</taxon>
        <taxon>Raphignathae</taxon>
        <taxon>Tetranychoidea</taxon>
        <taxon>Tetranychidae</taxon>
        <taxon>Tetranychus</taxon>
    </lineage>
</organism>
<name>T1KWL8_TETUR</name>
<dbReference type="InterPro" id="IPR032675">
    <property type="entry name" value="LRR_dom_sf"/>
</dbReference>
<dbReference type="AlphaFoldDB" id="T1KWL8"/>
<dbReference type="OMA" id="YTDIFEW"/>
<evidence type="ECO:0000313" key="3">
    <source>
        <dbReference type="Proteomes" id="UP000015104"/>
    </source>
</evidence>
<sequence length="392" mass="46284">MFINELPDECLLIIFGSINELDDLVHCYLVCSKWSHLIAERTRKVKYLVEYRWNGDNAPNYTLDYVYYLAEEPLDTTCLSTLFPNLIIADFSGFLSKVKHEAIVTLVKRMKSLKGLINHCCYYEGDESIFQYCDGLEMVSNDHIEPCIKENGVNIKQLHLVRYNLDRFREDAHYFPNLQKLYIYNNEGSPDRYYDGPILEELKIVELSLSSYDGTDIYYGFQFMDSCPNLQSAHIKLDSNSIFVNESLKHKSLQDLVLSFYDQDYTDIFEWDELKRLFMKYPNLKHLVLCDNRRLEDEHIEQLVRILPNLVLFAVRECPRVTQEAANFVQDYNKLYGRSIKFYFKENYHEIQSDWPQLSTKCEKISQGFDFMKHCFLKDFGKLSTFLISSDD</sequence>
<dbReference type="SUPFAM" id="SSF81383">
    <property type="entry name" value="F-box domain"/>
    <property type="match status" value="1"/>
</dbReference>
<dbReference type="GO" id="GO:0031146">
    <property type="term" value="P:SCF-dependent proteasomal ubiquitin-dependent protein catabolic process"/>
    <property type="evidence" value="ECO:0007669"/>
    <property type="project" value="TreeGrafter"/>
</dbReference>
<dbReference type="GO" id="GO:0019005">
    <property type="term" value="C:SCF ubiquitin ligase complex"/>
    <property type="evidence" value="ECO:0007669"/>
    <property type="project" value="TreeGrafter"/>
</dbReference>
<dbReference type="HOGENOM" id="CLU_161597_0_0_1"/>
<protein>
    <recommendedName>
        <fullName evidence="1">F-box domain-containing protein</fullName>
    </recommendedName>
</protein>
<gene>
    <name evidence="2" type="primary">107367822</name>
</gene>
<accession>T1KWL8</accession>
<reference evidence="2" key="2">
    <citation type="submission" date="2015-06" db="UniProtKB">
        <authorList>
            <consortium name="EnsemblMetazoa"/>
        </authorList>
    </citation>
    <scope>IDENTIFICATION</scope>
</reference>
<evidence type="ECO:0000313" key="2">
    <source>
        <dbReference type="EnsemblMetazoa" id="tetur24g02090.1"/>
    </source>
</evidence>
<evidence type="ECO:0000259" key="1">
    <source>
        <dbReference type="Pfam" id="PF12937"/>
    </source>
</evidence>
<dbReference type="Pfam" id="PF12937">
    <property type="entry name" value="F-box-like"/>
    <property type="match status" value="1"/>
</dbReference>
<dbReference type="EMBL" id="CAEY01000644">
    <property type="status" value="NOT_ANNOTATED_CDS"/>
    <property type="molecule type" value="Genomic_DNA"/>
</dbReference>
<dbReference type="PANTHER" id="PTHR16134">
    <property type="entry name" value="F-BOX/TPR REPEAT PROTEIN POF3"/>
    <property type="match status" value="1"/>
</dbReference>
<proteinExistence type="predicted"/>
<reference evidence="3" key="1">
    <citation type="submission" date="2011-08" db="EMBL/GenBank/DDBJ databases">
        <authorList>
            <person name="Rombauts S."/>
        </authorList>
    </citation>
    <scope>NUCLEOTIDE SEQUENCE</scope>
    <source>
        <strain evidence="3">London</strain>
    </source>
</reference>
<dbReference type="SUPFAM" id="SSF52047">
    <property type="entry name" value="RNI-like"/>
    <property type="match status" value="1"/>
</dbReference>
<feature type="domain" description="F-box" evidence="1">
    <location>
        <begin position="3"/>
        <end position="39"/>
    </location>
</feature>
<dbReference type="Gene3D" id="1.20.1280.50">
    <property type="match status" value="1"/>
</dbReference>
<dbReference type="EnsemblMetazoa" id="tetur24g02090.1">
    <property type="protein sequence ID" value="tetur24g02090.1"/>
    <property type="gene ID" value="tetur24g02090"/>
</dbReference>
<dbReference type="Proteomes" id="UP000015104">
    <property type="component" value="Unassembled WGS sequence"/>
</dbReference>
<dbReference type="InterPro" id="IPR001810">
    <property type="entry name" value="F-box_dom"/>
</dbReference>
<dbReference type="InterPro" id="IPR036047">
    <property type="entry name" value="F-box-like_dom_sf"/>
</dbReference>
<dbReference type="PANTHER" id="PTHR16134:SF148">
    <property type="entry name" value="S-PHASE KINASE-ASSOCIATED PROTEIN 2, ISOFORM A"/>
    <property type="match status" value="1"/>
</dbReference>
<dbReference type="OrthoDB" id="612043at2759"/>
<keyword evidence="3" id="KW-1185">Reference proteome</keyword>
<dbReference type="Gene3D" id="3.80.10.10">
    <property type="entry name" value="Ribonuclease Inhibitor"/>
    <property type="match status" value="1"/>
</dbReference>
<dbReference type="KEGG" id="tut:107367822"/>